<dbReference type="GO" id="GO:0003723">
    <property type="term" value="F:RNA binding"/>
    <property type="evidence" value="ECO:0007669"/>
    <property type="project" value="InterPro"/>
</dbReference>
<evidence type="ECO:0000256" key="2">
    <source>
        <dbReference type="ARBA" id="ARBA00022980"/>
    </source>
</evidence>
<dbReference type="Pfam" id="PF00467">
    <property type="entry name" value="KOW"/>
    <property type="match status" value="1"/>
</dbReference>
<evidence type="ECO:0000259" key="6">
    <source>
        <dbReference type="Pfam" id="PF00467"/>
    </source>
</evidence>
<dbReference type="InterPro" id="IPR041988">
    <property type="entry name" value="Ribosomal_uL24_KOW"/>
</dbReference>
<evidence type="ECO:0000256" key="1">
    <source>
        <dbReference type="ARBA" id="ARBA00010618"/>
    </source>
</evidence>
<dbReference type="EMBL" id="KQ976956">
    <property type="protein sequence ID" value="KYN06800.1"/>
    <property type="molecule type" value="Genomic_DNA"/>
</dbReference>
<dbReference type="Gene3D" id="2.30.30.30">
    <property type="match status" value="1"/>
</dbReference>
<dbReference type="Pfam" id="PF17136">
    <property type="entry name" value="ribosomal_L24"/>
    <property type="match status" value="1"/>
</dbReference>
<dbReference type="InterPro" id="IPR005824">
    <property type="entry name" value="KOW"/>
</dbReference>
<feature type="domain" description="KOW" evidence="6">
    <location>
        <begin position="1"/>
        <end position="28"/>
    </location>
</feature>
<evidence type="ECO:0000313" key="9">
    <source>
        <dbReference type="Proteomes" id="UP000078542"/>
    </source>
</evidence>
<reference evidence="8 9" key="1">
    <citation type="submission" date="2016-03" db="EMBL/GenBank/DDBJ databases">
        <title>Cyphomyrmex costatus WGS genome.</title>
        <authorList>
            <person name="Nygaard S."/>
            <person name="Hu H."/>
            <person name="Boomsma J."/>
            <person name="Zhang G."/>
        </authorList>
    </citation>
    <scope>NUCLEOTIDE SEQUENCE [LARGE SCALE GENOMIC DNA]</scope>
    <source>
        <strain evidence="8">MS0001</strain>
        <tissue evidence="8">Whole body</tissue>
    </source>
</reference>
<evidence type="ECO:0000256" key="4">
    <source>
        <dbReference type="ARBA" id="ARBA00035283"/>
    </source>
</evidence>
<dbReference type="InterPro" id="IPR003256">
    <property type="entry name" value="Ribosomal_uL24"/>
</dbReference>
<protein>
    <recommendedName>
        <fullName evidence="4">Large ribosomal subunit protein uL24m</fullName>
    </recommendedName>
    <alternativeName>
        <fullName evidence="5">39S ribosomal protein L24, mitochondrial</fullName>
    </alternativeName>
</protein>
<evidence type="ECO:0000313" key="8">
    <source>
        <dbReference type="EMBL" id="KYN06800.1"/>
    </source>
</evidence>
<dbReference type="GO" id="GO:1990904">
    <property type="term" value="C:ribonucleoprotein complex"/>
    <property type="evidence" value="ECO:0007669"/>
    <property type="project" value="UniProtKB-KW"/>
</dbReference>
<keyword evidence="3" id="KW-0687">Ribonucleoprotein</keyword>
<dbReference type="InterPro" id="IPR008991">
    <property type="entry name" value="Translation_prot_SH3-like_sf"/>
</dbReference>
<organism evidence="8 9">
    <name type="scientific">Cyphomyrmex costatus</name>
    <dbReference type="NCBI Taxonomy" id="456900"/>
    <lineage>
        <taxon>Eukaryota</taxon>
        <taxon>Metazoa</taxon>
        <taxon>Ecdysozoa</taxon>
        <taxon>Arthropoda</taxon>
        <taxon>Hexapoda</taxon>
        <taxon>Insecta</taxon>
        <taxon>Pterygota</taxon>
        <taxon>Neoptera</taxon>
        <taxon>Endopterygota</taxon>
        <taxon>Hymenoptera</taxon>
        <taxon>Apocrita</taxon>
        <taxon>Aculeata</taxon>
        <taxon>Formicoidea</taxon>
        <taxon>Formicidae</taxon>
        <taxon>Myrmicinae</taxon>
        <taxon>Cyphomyrmex</taxon>
    </lineage>
</organism>
<feature type="domain" description="Large ribosomal subunit protein uL24 C-terminal" evidence="7">
    <location>
        <begin position="30"/>
        <end position="94"/>
    </location>
</feature>
<dbReference type="STRING" id="456900.A0A195D1K6"/>
<keyword evidence="9" id="KW-1185">Reference proteome</keyword>
<dbReference type="AlphaFoldDB" id="A0A195D1K6"/>
<evidence type="ECO:0000256" key="5">
    <source>
        <dbReference type="ARBA" id="ARBA00035357"/>
    </source>
</evidence>
<accession>A0A195D1K6</accession>
<dbReference type="GO" id="GO:0005840">
    <property type="term" value="C:ribosome"/>
    <property type="evidence" value="ECO:0007669"/>
    <property type="project" value="UniProtKB-KW"/>
</dbReference>
<dbReference type="NCBIfam" id="TIGR01079">
    <property type="entry name" value="rplX_bact"/>
    <property type="match status" value="1"/>
</dbReference>
<comment type="similarity">
    <text evidence="1">Belongs to the universal ribosomal protein uL24 family.</text>
</comment>
<dbReference type="InterPro" id="IPR014722">
    <property type="entry name" value="Rib_uL2_dom2"/>
</dbReference>
<keyword evidence="2 8" id="KW-0689">Ribosomal protein</keyword>
<dbReference type="SUPFAM" id="SSF50104">
    <property type="entry name" value="Translation proteins SH3-like domain"/>
    <property type="match status" value="1"/>
</dbReference>
<dbReference type="CDD" id="cd06089">
    <property type="entry name" value="KOW_RPL26"/>
    <property type="match status" value="1"/>
</dbReference>
<sequence>VEILLGKDKGKQGIVKEIYQERNWVIVEGLNMKLECMKINKKYPPIYVQQEQPLLVTSQVQLVDPSDMQATPIEWRFTEDGQHVRVSVRSGRIIPVPILSQETIDYKLPQLYQEQAKDTTKADVEKITFEPALKTFEMDIMEQMGIKEDRVPKKFYWY</sequence>
<gene>
    <name evidence="8" type="ORF">ALC62_02183</name>
</gene>
<evidence type="ECO:0000259" key="7">
    <source>
        <dbReference type="Pfam" id="PF17136"/>
    </source>
</evidence>
<dbReference type="InterPro" id="IPR057264">
    <property type="entry name" value="Ribosomal_uL24_C"/>
</dbReference>
<dbReference type="GO" id="GO:0006412">
    <property type="term" value="P:translation"/>
    <property type="evidence" value="ECO:0007669"/>
    <property type="project" value="InterPro"/>
</dbReference>
<proteinExistence type="inferred from homology"/>
<dbReference type="PANTHER" id="PTHR12903">
    <property type="entry name" value="MITOCHONDRIAL RIBOSOMAL PROTEIN L24"/>
    <property type="match status" value="1"/>
</dbReference>
<evidence type="ECO:0000256" key="3">
    <source>
        <dbReference type="ARBA" id="ARBA00023274"/>
    </source>
</evidence>
<dbReference type="GO" id="GO:0003735">
    <property type="term" value="F:structural constituent of ribosome"/>
    <property type="evidence" value="ECO:0007669"/>
    <property type="project" value="InterPro"/>
</dbReference>
<feature type="non-terminal residue" evidence="8">
    <location>
        <position position="1"/>
    </location>
</feature>
<name>A0A195D1K6_9HYME</name>
<dbReference type="Proteomes" id="UP000078542">
    <property type="component" value="Unassembled WGS sequence"/>
</dbReference>